<protein>
    <submittedName>
        <fullName evidence="1">Predicted protein</fullName>
    </submittedName>
</protein>
<gene>
    <name evidence="1" type="ORF">LACBIDRAFT_328855</name>
</gene>
<accession>B0DG74</accession>
<organism evidence="2">
    <name type="scientific">Laccaria bicolor (strain S238N-H82 / ATCC MYA-4686)</name>
    <name type="common">Bicoloured deceiver</name>
    <name type="synonym">Laccaria laccata var. bicolor</name>
    <dbReference type="NCBI Taxonomy" id="486041"/>
    <lineage>
        <taxon>Eukaryota</taxon>
        <taxon>Fungi</taxon>
        <taxon>Dikarya</taxon>
        <taxon>Basidiomycota</taxon>
        <taxon>Agaricomycotina</taxon>
        <taxon>Agaricomycetes</taxon>
        <taxon>Agaricomycetidae</taxon>
        <taxon>Agaricales</taxon>
        <taxon>Agaricineae</taxon>
        <taxon>Hydnangiaceae</taxon>
        <taxon>Laccaria</taxon>
    </lineage>
</organism>
<evidence type="ECO:0000313" key="2">
    <source>
        <dbReference type="Proteomes" id="UP000001194"/>
    </source>
</evidence>
<dbReference type="GeneID" id="6078499"/>
<proteinExistence type="predicted"/>
<dbReference type="InParanoid" id="B0DG74"/>
<name>B0DG74_LACBS</name>
<dbReference type="HOGENOM" id="CLU_2171513_0_0_1"/>
<keyword evidence="2" id="KW-1185">Reference proteome</keyword>
<dbReference type="Proteomes" id="UP000001194">
    <property type="component" value="Unassembled WGS sequence"/>
</dbReference>
<dbReference type="EMBL" id="DS547108">
    <property type="protein sequence ID" value="EDR06464.1"/>
    <property type="molecule type" value="Genomic_DNA"/>
</dbReference>
<dbReference type="AlphaFoldDB" id="B0DG74"/>
<reference evidence="1 2" key="1">
    <citation type="journal article" date="2008" name="Nature">
        <title>The genome of Laccaria bicolor provides insights into mycorrhizal symbiosis.</title>
        <authorList>
            <person name="Martin F."/>
            <person name="Aerts A."/>
            <person name="Ahren D."/>
            <person name="Brun A."/>
            <person name="Danchin E.G.J."/>
            <person name="Duchaussoy F."/>
            <person name="Gibon J."/>
            <person name="Kohler A."/>
            <person name="Lindquist E."/>
            <person name="Pereda V."/>
            <person name="Salamov A."/>
            <person name="Shapiro H.J."/>
            <person name="Wuyts J."/>
            <person name="Blaudez D."/>
            <person name="Buee M."/>
            <person name="Brokstein P."/>
            <person name="Canbaeck B."/>
            <person name="Cohen D."/>
            <person name="Courty P.E."/>
            <person name="Coutinho P.M."/>
            <person name="Delaruelle C."/>
            <person name="Detter J.C."/>
            <person name="Deveau A."/>
            <person name="DiFazio S."/>
            <person name="Duplessis S."/>
            <person name="Fraissinet-Tachet L."/>
            <person name="Lucic E."/>
            <person name="Frey-Klett P."/>
            <person name="Fourrey C."/>
            <person name="Feussner I."/>
            <person name="Gay G."/>
            <person name="Grimwood J."/>
            <person name="Hoegger P.J."/>
            <person name="Jain P."/>
            <person name="Kilaru S."/>
            <person name="Labbe J."/>
            <person name="Lin Y.C."/>
            <person name="Legue V."/>
            <person name="Le Tacon F."/>
            <person name="Marmeisse R."/>
            <person name="Melayah D."/>
            <person name="Montanini B."/>
            <person name="Muratet M."/>
            <person name="Nehls U."/>
            <person name="Niculita-Hirzel H."/>
            <person name="Oudot-Le Secq M.P."/>
            <person name="Peter M."/>
            <person name="Quesneville H."/>
            <person name="Rajashekar B."/>
            <person name="Reich M."/>
            <person name="Rouhier N."/>
            <person name="Schmutz J."/>
            <person name="Yin T."/>
            <person name="Chalot M."/>
            <person name="Henrissat B."/>
            <person name="Kuees U."/>
            <person name="Lucas S."/>
            <person name="Van de Peer Y."/>
            <person name="Podila G.K."/>
            <person name="Polle A."/>
            <person name="Pukkila P.J."/>
            <person name="Richardson P.M."/>
            <person name="Rouze P."/>
            <person name="Sanders I.R."/>
            <person name="Stajich J.E."/>
            <person name="Tunlid A."/>
            <person name="Tuskan G."/>
            <person name="Grigoriev I.V."/>
        </authorList>
    </citation>
    <scope>NUCLEOTIDE SEQUENCE [LARGE SCALE GENOMIC DNA]</scope>
    <source>
        <strain evidence="2">S238N-H82 / ATCC MYA-4686</strain>
    </source>
</reference>
<sequence length="110" mass="12375">MMGMKPVDKFPYRSSIVWLMGSGATHGLQRQMAMPRAYKSVLELVDFIYERENEDKTKGNTCMSLGTYKVVVQVPNTTVQTELFKGSKSCQLSDKRFLDDGGAKQEISLT</sequence>
<dbReference type="RefSeq" id="XP_001882836.1">
    <property type="nucleotide sequence ID" value="XM_001882801.1"/>
</dbReference>
<evidence type="ECO:0000313" key="1">
    <source>
        <dbReference type="EMBL" id="EDR06464.1"/>
    </source>
</evidence>
<dbReference type="KEGG" id="lbc:LACBIDRAFT_328855"/>